<dbReference type="InterPro" id="IPR036428">
    <property type="entry name" value="PCD_sf"/>
</dbReference>
<dbReference type="Pfam" id="PF18029">
    <property type="entry name" value="Glyoxalase_6"/>
    <property type="match status" value="1"/>
</dbReference>
<dbReference type="GO" id="GO:0006729">
    <property type="term" value="P:tetrahydrobiopterin biosynthetic process"/>
    <property type="evidence" value="ECO:0007669"/>
    <property type="project" value="InterPro"/>
</dbReference>
<dbReference type="SUPFAM" id="SSF55248">
    <property type="entry name" value="PCD-like"/>
    <property type="match status" value="1"/>
</dbReference>
<evidence type="ECO:0000256" key="1">
    <source>
        <dbReference type="ARBA" id="ARBA00001554"/>
    </source>
</evidence>
<dbReference type="Pfam" id="PF01329">
    <property type="entry name" value="Pterin_4a"/>
    <property type="match status" value="1"/>
</dbReference>
<dbReference type="EC" id="4.2.1.96" evidence="3"/>
<evidence type="ECO:0000259" key="6">
    <source>
        <dbReference type="Pfam" id="PF18029"/>
    </source>
</evidence>
<dbReference type="STRING" id="629680.SAMN04489751_2513"/>
<dbReference type="CDD" id="cd00488">
    <property type="entry name" value="PCD_DCoH"/>
    <property type="match status" value="1"/>
</dbReference>
<dbReference type="InterPro" id="IPR029068">
    <property type="entry name" value="Glyas_Bleomycin-R_OHBP_Dase"/>
</dbReference>
<feature type="domain" description="Glyoxalase-like" evidence="6">
    <location>
        <begin position="112"/>
        <end position="214"/>
    </location>
</feature>
<evidence type="ECO:0000256" key="2">
    <source>
        <dbReference type="ARBA" id="ARBA00006472"/>
    </source>
</evidence>
<protein>
    <recommendedName>
        <fullName evidence="4">Putative pterin-4-alpha-carbinolamine dehydratase</fullName>
        <ecNumber evidence="3">4.2.1.96</ecNumber>
    </recommendedName>
</protein>
<keyword evidence="5" id="KW-0456">Lyase</keyword>
<evidence type="ECO:0000313" key="8">
    <source>
        <dbReference type="Proteomes" id="UP000199700"/>
    </source>
</evidence>
<gene>
    <name evidence="7" type="ORF">SAMN04489751_2513</name>
</gene>
<proteinExistence type="inferred from homology"/>
<dbReference type="InterPro" id="IPR041581">
    <property type="entry name" value="Glyoxalase_6"/>
</dbReference>
<reference evidence="7" key="1">
    <citation type="submission" date="2016-10" db="EMBL/GenBank/DDBJ databases">
        <authorList>
            <person name="Varghese N."/>
            <person name="Submissions S."/>
        </authorList>
    </citation>
    <scope>NUCLEOTIDE SEQUENCE [LARGE SCALE GENOMIC DNA]</scope>
    <source>
        <strain evidence="7">DSM 22082</strain>
    </source>
</reference>
<evidence type="ECO:0000313" key="7">
    <source>
        <dbReference type="EMBL" id="SDS65232.1"/>
    </source>
</evidence>
<name>A0A1H1TYC0_BRESA</name>
<comment type="catalytic activity">
    <reaction evidence="1">
        <text>(4aS,6R)-4a-hydroxy-L-erythro-5,6,7,8-tetrahydrobiopterin = (6R)-L-erythro-6,7-dihydrobiopterin + H2O</text>
        <dbReference type="Rhea" id="RHEA:11920"/>
        <dbReference type="ChEBI" id="CHEBI:15377"/>
        <dbReference type="ChEBI" id="CHEBI:15642"/>
        <dbReference type="ChEBI" id="CHEBI:43120"/>
        <dbReference type="EC" id="4.2.1.96"/>
    </reaction>
</comment>
<dbReference type="PANTHER" id="PTHR12599">
    <property type="entry name" value="PTERIN-4-ALPHA-CARBINOLAMINE DEHYDRATASE"/>
    <property type="match status" value="1"/>
</dbReference>
<dbReference type="Gene3D" id="3.10.180.10">
    <property type="entry name" value="2,3-Dihydroxybiphenyl 1,2-Dioxygenase, domain 1"/>
    <property type="match status" value="1"/>
</dbReference>
<dbReference type="OrthoDB" id="15077at2"/>
<dbReference type="GO" id="GO:0008124">
    <property type="term" value="F:4-alpha-hydroxytetrahydrobiopterin dehydratase activity"/>
    <property type="evidence" value="ECO:0007669"/>
    <property type="project" value="UniProtKB-EC"/>
</dbReference>
<comment type="similarity">
    <text evidence="2">Belongs to the pterin-4-alpha-carbinolamine dehydratase family.</text>
</comment>
<dbReference type="PANTHER" id="PTHR12599:SF0">
    <property type="entry name" value="PTERIN-4-ALPHA-CARBINOLAMINE DEHYDRATASE"/>
    <property type="match status" value="1"/>
</dbReference>
<accession>A0A1H1TYC0</accession>
<organism evidence="7 8">
    <name type="scientific">Brevibacterium sandarakinum</name>
    <dbReference type="NCBI Taxonomy" id="629680"/>
    <lineage>
        <taxon>Bacteria</taxon>
        <taxon>Bacillati</taxon>
        <taxon>Actinomycetota</taxon>
        <taxon>Actinomycetes</taxon>
        <taxon>Micrococcales</taxon>
        <taxon>Brevibacteriaceae</taxon>
        <taxon>Brevibacterium</taxon>
    </lineage>
</organism>
<evidence type="ECO:0000256" key="4">
    <source>
        <dbReference type="ARBA" id="ARBA00021735"/>
    </source>
</evidence>
<dbReference type="InterPro" id="IPR001533">
    <property type="entry name" value="Pterin_deHydtase"/>
</dbReference>
<dbReference type="EMBL" id="LT629739">
    <property type="protein sequence ID" value="SDS65232.1"/>
    <property type="molecule type" value="Genomic_DNA"/>
</dbReference>
<sequence>MTAYTGQKLLDTLDAHGLEDWQGLPGRIGARFLTGDFATGLDLVSRIGAAAEEANHHPDITLTFPHVDIRLTSHDTGAVTERDLELAAQISELAASAGVSADPKIPALLELGLDTAHRDAIAPFWAALLTGDASNVSGRDVIDPAGQMPLLWFQDCEEHAVPHQRLHVDVSVPGAVAPERIRAAVEAGGTVVDESQAPSFTVLADADGNRACVCTLENRS</sequence>
<dbReference type="Proteomes" id="UP000199700">
    <property type="component" value="Chromosome"/>
</dbReference>
<evidence type="ECO:0000256" key="3">
    <source>
        <dbReference type="ARBA" id="ARBA00013252"/>
    </source>
</evidence>
<dbReference type="Gene3D" id="3.30.1360.20">
    <property type="entry name" value="Transcriptional coactivator/pterin dehydratase"/>
    <property type="match status" value="1"/>
</dbReference>
<dbReference type="RefSeq" id="WP_092106000.1">
    <property type="nucleotide sequence ID" value="NZ_LT629739.1"/>
</dbReference>
<evidence type="ECO:0000256" key="5">
    <source>
        <dbReference type="ARBA" id="ARBA00023239"/>
    </source>
</evidence>
<dbReference type="AlphaFoldDB" id="A0A1H1TYC0"/>
<keyword evidence="8" id="KW-1185">Reference proteome</keyword>